<dbReference type="InterPro" id="IPR039420">
    <property type="entry name" value="WalR-like"/>
</dbReference>
<dbReference type="SUPFAM" id="SSF52172">
    <property type="entry name" value="CheY-like"/>
    <property type="match status" value="1"/>
</dbReference>
<dbReference type="InterPro" id="IPR016032">
    <property type="entry name" value="Sig_transdc_resp-reg_C-effctor"/>
</dbReference>
<feature type="DNA-binding region" description="OmpR/PhoB-type" evidence="7">
    <location>
        <begin position="125"/>
        <end position="223"/>
    </location>
</feature>
<reference evidence="10 11" key="1">
    <citation type="journal article" date="2016" name="Nat. Commun.">
        <title>Thousands of microbial genomes shed light on interconnected biogeochemical processes in an aquifer system.</title>
        <authorList>
            <person name="Anantharaman K."/>
            <person name="Brown C.T."/>
            <person name="Hug L.A."/>
            <person name="Sharon I."/>
            <person name="Castelle C.J."/>
            <person name="Probst A.J."/>
            <person name="Thomas B.C."/>
            <person name="Singh A."/>
            <person name="Wilkins M.J."/>
            <person name="Karaoz U."/>
            <person name="Brodie E.L."/>
            <person name="Williams K.H."/>
            <person name="Hubbard S.S."/>
            <person name="Banfield J.F."/>
        </authorList>
    </citation>
    <scope>NUCLEOTIDE SEQUENCE [LARGE SCALE GENOMIC DNA]</scope>
</reference>
<dbReference type="Gene3D" id="3.40.50.2300">
    <property type="match status" value="1"/>
</dbReference>
<keyword evidence="1" id="KW-0597">Phosphoprotein</keyword>
<comment type="caution">
    <text evidence="10">The sequence shown here is derived from an EMBL/GenBank/DDBJ whole genome shotgun (WGS) entry which is preliminary data.</text>
</comment>
<comment type="caution">
    <text evidence="6">Lacks conserved residue(s) required for the propagation of feature annotation.</text>
</comment>
<dbReference type="InterPro" id="IPR001789">
    <property type="entry name" value="Sig_transdc_resp-reg_receiver"/>
</dbReference>
<dbReference type="SUPFAM" id="SSF46894">
    <property type="entry name" value="C-terminal effector domain of the bipartite response regulators"/>
    <property type="match status" value="1"/>
</dbReference>
<feature type="domain" description="Response regulatory" evidence="8">
    <location>
        <begin position="2"/>
        <end position="116"/>
    </location>
</feature>
<dbReference type="InterPro" id="IPR001867">
    <property type="entry name" value="OmpR/PhoB-type_DNA-bd"/>
</dbReference>
<organism evidence="10 11">
    <name type="scientific">candidate division WWE3 bacterium RBG_19FT_COMBO_34_6</name>
    <dbReference type="NCBI Taxonomy" id="1802612"/>
    <lineage>
        <taxon>Bacteria</taxon>
        <taxon>Katanobacteria</taxon>
    </lineage>
</organism>
<dbReference type="AlphaFoldDB" id="A0A1F4UNM6"/>
<evidence type="ECO:0000256" key="3">
    <source>
        <dbReference type="ARBA" id="ARBA00023015"/>
    </source>
</evidence>
<dbReference type="GO" id="GO:0032993">
    <property type="term" value="C:protein-DNA complex"/>
    <property type="evidence" value="ECO:0007669"/>
    <property type="project" value="TreeGrafter"/>
</dbReference>
<evidence type="ECO:0000256" key="5">
    <source>
        <dbReference type="ARBA" id="ARBA00023163"/>
    </source>
</evidence>
<dbReference type="Pfam" id="PF00072">
    <property type="entry name" value="Response_reg"/>
    <property type="match status" value="1"/>
</dbReference>
<dbReference type="GO" id="GO:0006355">
    <property type="term" value="P:regulation of DNA-templated transcription"/>
    <property type="evidence" value="ECO:0007669"/>
    <property type="project" value="InterPro"/>
</dbReference>
<evidence type="ECO:0000256" key="1">
    <source>
        <dbReference type="ARBA" id="ARBA00022553"/>
    </source>
</evidence>
<dbReference type="FunFam" id="1.10.10.10:FF:000005">
    <property type="entry name" value="Two-component system response regulator"/>
    <property type="match status" value="1"/>
</dbReference>
<dbReference type="GO" id="GO:0005829">
    <property type="term" value="C:cytosol"/>
    <property type="evidence" value="ECO:0007669"/>
    <property type="project" value="TreeGrafter"/>
</dbReference>
<dbReference type="Proteomes" id="UP000178615">
    <property type="component" value="Unassembled WGS sequence"/>
</dbReference>
<dbReference type="GO" id="GO:0000156">
    <property type="term" value="F:phosphorelay response regulator activity"/>
    <property type="evidence" value="ECO:0007669"/>
    <property type="project" value="TreeGrafter"/>
</dbReference>
<keyword evidence="3" id="KW-0805">Transcription regulation</keyword>
<dbReference type="PROSITE" id="PS51755">
    <property type="entry name" value="OMPR_PHOB"/>
    <property type="match status" value="1"/>
</dbReference>
<dbReference type="InterPro" id="IPR011006">
    <property type="entry name" value="CheY-like_superfamily"/>
</dbReference>
<proteinExistence type="predicted"/>
<dbReference type="InterPro" id="IPR036388">
    <property type="entry name" value="WH-like_DNA-bd_sf"/>
</dbReference>
<name>A0A1F4UNM6_UNCKA</name>
<keyword evidence="4 7" id="KW-0238">DNA-binding</keyword>
<feature type="domain" description="OmpR/PhoB-type" evidence="9">
    <location>
        <begin position="125"/>
        <end position="223"/>
    </location>
</feature>
<evidence type="ECO:0000256" key="4">
    <source>
        <dbReference type="ARBA" id="ARBA00023125"/>
    </source>
</evidence>
<evidence type="ECO:0000259" key="8">
    <source>
        <dbReference type="PROSITE" id="PS50110"/>
    </source>
</evidence>
<dbReference type="PROSITE" id="PS50110">
    <property type="entry name" value="RESPONSE_REGULATORY"/>
    <property type="match status" value="1"/>
</dbReference>
<dbReference type="PANTHER" id="PTHR48111:SF22">
    <property type="entry name" value="REGULATOR OF RPOS"/>
    <property type="match status" value="1"/>
</dbReference>
<dbReference type="Pfam" id="PF00486">
    <property type="entry name" value="Trans_reg_C"/>
    <property type="match status" value="1"/>
</dbReference>
<dbReference type="CDD" id="cd00383">
    <property type="entry name" value="trans_reg_C"/>
    <property type="match status" value="1"/>
</dbReference>
<evidence type="ECO:0000256" key="6">
    <source>
        <dbReference type="PROSITE-ProRule" id="PRU00169"/>
    </source>
</evidence>
<dbReference type="SMART" id="SM00862">
    <property type="entry name" value="Trans_reg_C"/>
    <property type="match status" value="1"/>
</dbReference>
<dbReference type="Gene3D" id="1.10.10.10">
    <property type="entry name" value="Winged helix-like DNA-binding domain superfamily/Winged helix DNA-binding domain"/>
    <property type="match status" value="1"/>
</dbReference>
<evidence type="ECO:0000313" key="11">
    <source>
        <dbReference type="Proteomes" id="UP000178615"/>
    </source>
</evidence>
<accession>A0A1F4UNM6</accession>
<protein>
    <recommendedName>
        <fullName evidence="12">DNA-binding response regulator</fullName>
    </recommendedName>
</protein>
<evidence type="ECO:0000259" key="9">
    <source>
        <dbReference type="PROSITE" id="PS51755"/>
    </source>
</evidence>
<gene>
    <name evidence="10" type="ORF">A2V49_00580</name>
</gene>
<evidence type="ECO:0000256" key="2">
    <source>
        <dbReference type="ARBA" id="ARBA00023012"/>
    </source>
</evidence>
<dbReference type="GO" id="GO:0000976">
    <property type="term" value="F:transcription cis-regulatory region binding"/>
    <property type="evidence" value="ECO:0007669"/>
    <property type="project" value="TreeGrafter"/>
</dbReference>
<evidence type="ECO:0000256" key="7">
    <source>
        <dbReference type="PROSITE-ProRule" id="PRU01091"/>
    </source>
</evidence>
<evidence type="ECO:0008006" key="12">
    <source>
        <dbReference type="Google" id="ProtNLM"/>
    </source>
</evidence>
<evidence type="ECO:0000313" key="10">
    <source>
        <dbReference type="EMBL" id="OGC46529.1"/>
    </source>
</evidence>
<sequence length="223" mass="25339">MRILLVGDDTYTVDRMKDSVDKDYVVDVAYNGEFASYLAQTNDYSAIVIESSTNSKNIDCVAVCKQVRESVDNTAIITIMDNDNENKIASIEAGADVILTKPIDYSELTAYMRSMIGRYLKSDRGSTLSCSKLTLNIISKEVYRGSKKIKLRKKEFILLEYLMLNKGRVVTKEKLLENIWEAGVCVNSNTLEVHLRNLRKKIDDSYSKKVIKTIYGFGYKIDH</sequence>
<keyword evidence="5" id="KW-0804">Transcription</keyword>
<dbReference type="PANTHER" id="PTHR48111">
    <property type="entry name" value="REGULATOR OF RPOS"/>
    <property type="match status" value="1"/>
</dbReference>
<keyword evidence="2" id="KW-0902">Two-component regulatory system</keyword>
<dbReference type="EMBL" id="MEUV01000001">
    <property type="protein sequence ID" value="OGC46529.1"/>
    <property type="molecule type" value="Genomic_DNA"/>
</dbReference>